<name>Q8ABQ9_BACTN</name>
<dbReference type="PaxDb" id="226186-BT_0051"/>
<dbReference type="GO" id="GO:0016758">
    <property type="term" value="F:hexosyltransferase activity"/>
    <property type="evidence" value="ECO:0007669"/>
    <property type="project" value="UniProtKB-ARBA"/>
</dbReference>
<evidence type="ECO:0000259" key="3">
    <source>
        <dbReference type="Pfam" id="PF00535"/>
    </source>
</evidence>
<dbReference type="GeneID" id="60926014"/>
<dbReference type="eggNOG" id="COG1215">
    <property type="taxonomic scope" value="Bacteria"/>
</dbReference>
<dbReference type="RefSeq" id="WP_009039956.1">
    <property type="nucleotide sequence ID" value="NC_004663.1"/>
</dbReference>
<reference evidence="4 5" key="1">
    <citation type="journal article" date="2003" name="Science">
        <title>A genomic view of the human-Bacteroides thetaiotaomicron symbiosis.</title>
        <authorList>
            <person name="Xu J."/>
            <person name="Bjursell M.K."/>
            <person name="Himrod J."/>
            <person name="Deng S."/>
            <person name="Carmichael L.K."/>
            <person name="Chiang H.C."/>
            <person name="Hooper L.V."/>
            <person name="Gordon J.I."/>
        </authorList>
    </citation>
    <scope>NUCLEOTIDE SEQUENCE [LARGE SCALE GENOMIC DNA]</scope>
    <source>
        <strain evidence="5">ATCC 29148 / DSM 2079 / JCM 5827 / CCUG 10774 / NCTC 10582 / VPI-5482 / E50</strain>
    </source>
</reference>
<reference evidence="4 5" key="2">
    <citation type="journal article" date="2009" name="Proc. Natl. Acad. Sci. U.S.A.">
        <title>Characterizing a model human gut microbiota composed of members of its two dominant bacterial phyla.</title>
        <authorList>
            <person name="Mahowald M.A."/>
            <person name="Rey F.E."/>
            <person name="Seedorf H."/>
            <person name="Turnbaugh P.J."/>
            <person name="Fulton R.S."/>
            <person name="Wollam A."/>
            <person name="Shah N."/>
            <person name="Wang C."/>
            <person name="Magrini V."/>
            <person name="Wilson R.K."/>
            <person name="Cantarel B.L."/>
            <person name="Coutinho P.M."/>
            <person name="Henrissat B."/>
            <person name="Crock L.W."/>
            <person name="Russell A."/>
            <person name="Verberkmoes N.C."/>
            <person name="Hettich R.L."/>
            <person name="Gordon J.I."/>
        </authorList>
    </citation>
    <scope>NUCLEOTIDE SEQUENCE [LARGE SCALE GENOMIC DNA]</scope>
    <source>
        <strain evidence="5">ATCC 29148 / DSM 2079 / JCM 5827 / CCUG 10774 / NCTC 10582 / VPI-5482 / E50</strain>
    </source>
</reference>
<dbReference type="Proteomes" id="UP000001414">
    <property type="component" value="Chromosome"/>
</dbReference>
<organism evidence="4 5">
    <name type="scientific">Bacteroides thetaiotaomicron (strain ATCC 29148 / DSM 2079 / JCM 5827 / CCUG 10774 / NCTC 10582 / VPI-5482 / E50)</name>
    <dbReference type="NCBI Taxonomy" id="226186"/>
    <lineage>
        <taxon>Bacteria</taxon>
        <taxon>Pseudomonadati</taxon>
        <taxon>Bacteroidota</taxon>
        <taxon>Bacteroidia</taxon>
        <taxon>Bacteroidales</taxon>
        <taxon>Bacteroidaceae</taxon>
        <taxon>Bacteroides</taxon>
    </lineage>
</organism>
<evidence type="ECO:0000256" key="2">
    <source>
        <dbReference type="ARBA" id="ARBA00022679"/>
    </source>
</evidence>
<dbReference type="AlphaFoldDB" id="Q8ABQ9"/>
<protein>
    <submittedName>
        <fullName evidence="4">Glycoside transferase family 2</fullName>
    </submittedName>
</protein>
<dbReference type="KEGG" id="bth:BT_0051"/>
<feature type="domain" description="Glycosyltransferase 2-like" evidence="3">
    <location>
        <begin position="4"/>
        <end position="179"/>
    </location>
</feature>
<dbReference type="Pfam" id="PF00535">
    <property type="entry name" value="Glycos_transf_2"/>
    <property type="match status" value="1"/>
</dbReference>
<dbReference type="PATRIC" id="fig|226186.12.peg.49"/>
<proteinExistence type="predicted"/>
<dbReference type="CAZy" id="GT2">
    <property type="family name" value="Glycosyltransferase Family 2"/>
</dbReference>
<accession>Q8ABQ9</accession>
<dbReference type="InParanoid" id="Q8ABQ9"/>
<dbReference type="SMR" id="Q8ABQ9"/>
<dbReference type="SUPFAM" id="SSF53448">
    <property type="entry name" value="Nucleotide-diphospho-sugar transferases"/>
    <property type="match status" value="1"/>
</dbReference>
<dbReference type="STRING" id="226186.BT_0051"/>
<keyword evidence="2 4" id="KW-0808">Transferase</keyword>
<dbReference type="PANTHER" id="PTHR22916:SF51">
    <property type="entry name" value="GLYCOSYLTRANSFERASE EPSH-RELATED"/>
    <property type="match status" value="1"/>
</dbReference>
<dbReference type="InterPro" id="IPR001173">
    <property type="entry name" value="Glyco_trans_2-like"/>
</dbReference>
<keyword evidence="1" id="KW-0328">Glycosyltransferase</keyword>
<evidence type="ECO:0000256" key="1">
    <source>
        <dbReference type="ARBA" id="ARBA00022676"/>
    </source>
</evidence>
<evidence type="ECO:0000313" key="4">
    <source>
        <dbReference type="EMBL" id="AAO75158.1"/>
    </source>
</evidence>
<evidence type="ECO:0000313" key="5">
    <source>
        <dbReference type="Proteomes" id="UP000001414"/>
    </source>
</evidence>
<dbReference type="CDD" id="cd00761">
    <property type="entry name" value="Glyco_tranf_GTA_type"/>
    <property type="match status" value="1"/>
</dbReference>
<dbReference type="HOGENOM" id="CLU_025996_25_0_10"/>
<dbReference type="DNASU" id="1074691"/>
<gene>
    <name evidence="4" type="ordered locus">BT_0051</name>
</gene>
<keyword evidence="5" id="KW-1185">Reference proteome</keyword>
<dbReference type="PANTHER" id="PTHR22916">
    <property type="entry name" value="GLYCOSYLTRANSFERASE"/>
    <property type="match status" value="1"/>
</dbReference>
<dbReference type="InterPro" id="IPR029044">
    <property type="entry name" value="Nucleotide-diphossugar_trans"/>
</dbReference>
<dbReference type="Gene3D" id="3.90.550.10">
    <property type="entry name" value="Spore Coat Polysaccharide Biosynthesis Protein SpsA, Chain A"/>
    <property type="match status" value="1"/>
</dbReference>
<dbReference type="OrthoDB" id="1114838at2"/>
<sequence>MVVSIITPLYKVEDFIARCADSLFRQSYTEIEYIFVDDCSSDRSVEVLLQVAERYPQLQQQIRILHHESNRGVAAARETGLAAATGEYVYWVDADDWIEPDAIEKMVVRSEQGQKDIIACGWYLCFRQNERRMPMPCYADAETALRGMLSGTMRWNLWLYMIKRDLYLMNDIHFMEGENVGEDMLVLIKLFSHAKSIGFVKDAFYHYVKQNENSLTRLSPEQQMKRQMRNLQAATDYLVTHFIGKYEKEINFFKLNAKMPLLISNDKNSYRTWTACFPEANKYIMANKRQTLRMRLVQLMAAKRQFWLVELYYQLVFKFVYGILYK</sequence>
<dbReference type="EMBL" id="AE015928">
    <property type="protein sequence ID" value="AAO75158.1"/>
    <property type="molecule type" value="Genomic_DNA"/>
</dbReference>
<dbReference type="EnsemblBacteria" id="AAO75158">
    <property type="protein sequence ID" value="AAO75158"/>
    <property type="gene ID" value="BT_0051"/>
</dbReference>